<evidence type="ECO:0000256" key="2">
    <source>
        <dbReference type="ARBA" id="ARBA00022540"/>
    </source>
</evidence>
<keyword evidence="2" id="KW-0396">Initiation factor</keyword>
<feature type="region of interest" description="Disordered" evidence="5">
    <location>
        <begin position="582"/>
        <end position="602"/>
    </location>
</feature>
<dbReference type="CDD" id="cd00121">
    <property type="entry name" value="MATH"/>
    <property type="match status" value="1"/>
</dbReference>
<dbReference type="Gene3D" id="2.60.210.10">
    <property type="entry name" value="Apoptosis, Tumor Necrosis Factor Receptor Associated Protein 2, Chain A"/>
    <property type="match status" value="1"/>
</dbReference>
<dbReference type="SMART" id="SM00061">
    <property type="entry name" value="MATH"/>
    <property type="match status" value="1"/>
</dbReference>
<dbReference type="PANTHER" id="PTHR23253:SF9">
    <property type="entry name" value="EUKARYOTIC TRANSLATION INITIATION FACTOR 4 GAMMA 2"/>
    <property type="match status" value="1"/>
</dbReference>
<reference evidence="7 8" key="1">
    <citation type="journal article" date="2020" name="BMC Genomics">
        <title>Intraspecific diversification of the crop wild relative Brassica cretica Lam. using demographic model selection.</title>
        <authorList>
            <person name="Kioukis A."/>
            <person name="Michalopoulou V.A."/>
            <person name="Briers L."/>
            <person name="Pirintsos S."/>
            <person name="Studholme D.J."/>
            <person name="Pavlidis P."/>
            <person name="Sarris P.F."/>
        </authorList>
    </citation>
    <scope>NUCLEOTIDE SEQUENCE [LARGE SCALE GENOMIC DNA]</scope>
    <source>
        <strain evidence="8">cv. PFS-1207/04</strain>
    </source>
</reference>
<keyword evidence="3" id="KW-0648">Protein biosynthesis</keyword>
<organism evidence="7 8">
    <name type="scientific">Brassica cretica</name>
    <name type="common">Mustard</name>
    <dbReference type="NCBI Taxonomy" id="69181"/>
    <lineage>
        <taxon>Eukaryota</taxon>
        <taxon>Viridiplantae</taxon>
        <taxon>Streptophyta</taxon>
        <taxon>Embryophyta</taxon>
        <taxon>Tracheophyta</taxon>
        <taxon>Spermatophyta</taxon>
        <taxon>Magnoliopsida</taxon>
        <taxon>eudicotyledons</taxon>
        <taxon>Gunneridae</taxon>
        <taxon>Pentapetalae</taxon>
        <taxon>rosids</taxon>
        <taxon>malvids</taxon>
        <taxon>Brassicales</taxon>
        <taxon>Brassicaceae</taxon>
        <taxon>Brassiceae</taxon>
        <taxon>Brassica</taxon>
    </lineage>
</organism>
<dbReference type="Pfam" id="PF02854">
    <property type="entry name" value="MIF4G"/>
    <property type="match status" value="1"/>
</dbReference>
<evidence type="ECO:0000313" key="7">
    <source>
        <dbReference type="EMBL" id="KAF3515829.1"/>
    </source>
</evidence>
<comment type="caution">
    <text evidence="7">The sequence shown here is derived from an EMBL/GenBank/DDBJ whole genome shotgun (WGS) entry which is preliminary data.</text>
</comment>
<name>A0ABQ7APL2_BRACR</name>
<feature type="domain" description="MATH" evidence="6">
    <location>
        <begin position="7"/>
        <end position="128"/>
    </location>
</feature>
<protein>
    <recommendedName>
        <fullName evidence="6">MATH domain-containing protein</fullName>
    </recommendedName>
</protein>
<comment type="similarity">
    <text evidence="1">Belongs to the eukaryotic initiation factor 4G family.</text>
</comment>
<dbReference type="SUPFAM" id="SSF48371">
    <property type="entry name" value="ARM repeat"/>
    <property type="match status" value="1"/>
</dbReference>
<dbReference type="InterPro" id="IPR008974">
    <property type="entry name" value="TRAF-like"/>
</dbReference>
<dbReference type="InterPro" id="IPR003890">
    <property type="entry name" value="MIF4G-like_typ-3"/>
</dbReference>
<evidence type="ECO:0000259" key="6">
    <source>
        <dbReference type="PROSITE" id="PS50144"/>
    </source>
</evidence>
<feature type="compositionally biased region" description="Low complexity" evidence="5">
    <location>
        <begin position="223"/>
        <end position="239"/>
    </location>
</feature>
<dbReference type="PANTHER" id="PTHR23253">
    <property type="entry name" value="EUKARYOTIC TRANSLATION INITIATION FACTOR 4 GAMMA"/>
    <property type="match status" value="1"/>
</dbReference>
<keyword evidence="8" id="KW-1185">Reference proteome</keyword>
<dbReference type="Proteomes" id="UP000266723">
    <property type="component" value="Unassembled WGS sequence"/>
</dbReference>
<dbReference type="InterPro" id="IPR016024">
    <property type="entry name" value="ARM-type_fold"/>
</dbReference>
<dbReference type="SMART" id="SM00543">
    <property type="entry name" value="MIF4G"/>
    <property type="match status" value="1"/>
</dbReference>
<feature type="compositionally biased region" description="Polar residues" evidence="5">
    <location>
        <begin position="338"/>
        <end position="347"/>
    </location>
</feature>
<dbReference type="Gene3D" id="1.25.40.180">
    <property type="match status" value="1"/>
</dbReference>
<feature type="compositionally biased region" description="Basic and acidic residues" evidence="5">
    <location>
        <begin position="320"/>
        <end position="337"/>
    </location>
</feature>
<evidence type="ECO:0000256" key="5">
    <source>
        <dbReference type="SAM" id="MobiDB-lite"/>
    </source>
</evidence>
<dbReference type="SUPFAM" id="SSF49599">
    <property type="entry name" value="TRAF domain-like"/>
    <property type="match status" value="1"/>
</dbReference>
<sequence>MGQQQMEKKFTWVSPNLSYCLGNTCYSRPYSVAGCDWYLSACPKRDYLCLYLELEPESLPPGWSRDVRVTFTLVNKGWRYSNKTLGAQCCFDAKNNIHDFEEFLPLSKLLDTRERFMVNYRLIVLAEIHVLPDIFVPKEPVKVIEPLICKVGNHTADASANIAEGDSSCQVVQTTMSYNQSTSDRSDIQYRRTRRSTGYHQQQQQPHRSSPAGYGRGAGTGAVTDSSTNVDPSSSSKRSGSLEKPNNAQGWHQPRVNHSVPDNHNGPNVQSRSQGASGGPASGAIPKAPTSQSTTLNTAKAPGDPFSLGPDLMKVTVWGPKKDLPNKAADDQLEKEGNSPSSEKTDVQVQHISPPSHHMQKSPVTNIHMPSLQTPYHYPQVPHPMHFGGPNMHMQPPNVAPASFQMTLSTGNILQIQQQVFSQDLPPSHPMHQAQGHGFATPMGAQIHPQLGQQKGPFSSPHTPVQVLHKAERKNQVGAVVEQAKQRKFKGILNKLTPQNFEKLLEQVKSVNIDNAVTLFGVVSQIFDKALMEPTFVEMYADLCFHLSGALPDFKWNGEKISFKRLFLNKCQKEFERGEREEEEASRVGRVGEEGQTEQEREEKRLNVRRRMLCNIRLIGELYKKKMLTERIMHACIQKLLGYDQEDPHEENIEALCKLMCTIGVMIDHDKAKVPMDAYFERMKMLSCKQELSSWARFMLVNVIDLRKNKWQESVKLEGPIPDTVGNKDSCVFLKETSTINESMDVNGFNVLPSQVESVRRLFERHPDIAVRFRAKNQLLRNSCMNSLLSLIETLCQPLEDLSNEDLIGAEIALTYVKDSGFSVDWLEMKLDQVKEMKEKEVSGLAILQVTEEKLLKLKQKCAELEALAEEQKAESSATITPLSFYDVV</sequence>
<evidence type="ECO:0000256" key="3">
    <source>
        <dbReference type="ARBA" id="ARBA00022917"/>
    </source>
</evidence>
<proteinExistence type="inferred from homology"/>
<keyword evidence="4" id="KW-0175">Coiled coil</keyword>
<evidence type="ECO:0000313" key="8">
    <source>
        <dbReference type="Proteomes" id="UP000266723"/>
    </source>
</evidence>
<evidence type="ECO:0000256" key="1">
    <source>
        <dbReference type="ARBA" id="ARBA00005775"/>
    </source>
</evidence>
<feature type="region of interest" description="Disordered" evidence="5">
    <location>
        <begin position="193"/>
        <end position="347"/>
    </location>
</feature>
<evidence type="ECO:0000256" key="4">
    <source>
        <dbReference type="SAM" id="Coils"/>
    </source>
</evidence>
<feature type="coiled-coil region" evidence="4">
    <location>
        <begin position="848"/>
        <end position="875"/>
    </location>
</feature>
<dbReference type="InterPro" id="IPR002083">
    <property type="entry name" value="MATH/TRAF_dom"/>
</dbReference>
<dbReference type="EMBL" id="QGKV02001556">
    <property type="protein sequence ID" value="KAF3515829.1"/>
    <property type="molecule type" value="Genomic_DNA"/>
</dbReference>
<accession>A0ABQ7APL2</accession>
<gene>
    <name evidence="7" type="ORF">DY000_02061714</name>
</gene>
<feature type="compositionally biased region" description="Polar residues" evidence="5">
    <location>
        <begin position="260"/>
        <end position="270"/>
    </location>
</feature>
<dbReference type="PROSITE" id="PS50144">
    <property type="entry name" value="MATH"/>
    <property type="match status" value="1"/>
</dbReference>
<dbReference type="Pfam" id="PF22486">
    <property type="entry name" value="MATH_2"/>
    <property type="match status" value="1"/>
</dbReference>